<organism evidence="3 4">
    <name type="scientific">Mycena alexandri</name>
    <dbReference type="NCBI Taxonomy" id="1745969"/>
    <lineage>
        <taxon>Eukaryota</taxon>
        <taxon>Fungi</taxon>
        <taxon>Dikarya</taxon>
        <taxon>Basidiomycota</taxon>
        <taxon>Agaricomycotina</taxon>
        <taxon>Agaricomycetes</taxon>
        <taxon>Agaricomycetidae</taxon>
        <taxon>Agaricales</taxon>
        <taxon>Marasmiineae</taxon>
        <taxon>Mycenaceae</taxon>
        <taxon>Mycena</taxon>
    </lineage>
</organism>
<name>A0AAD6T591_9AGAR</name>
<feature type="transmembrane region" description="Helical" evidence="1">
    <location>
        <begin position="35"/>
        <end position="56"/>
    </location>
</feature>
<evidence type="ECO:0000313" key="3">
    <source>
        <dbReference type="EMBL" id="KAJ7038043.1"/>
    </source>
</evidence>
<dbReference type="Proteomes" id="UP001218188">
    <property type="component" value="Unassembled WGS sequence"/>
</dbReference>
<evidence type="ECO:0000313" key="4">
    <source>
        <dbReference type="Proteomes" id="UP001218188"/>
    </source>
</evidence>
<gene>
    <name evidence="3" type="ORF">C8F04DRAFT_1091164</name>
</gene>
<evidence type="ECO:0000256" key="2">
    <source>
        <dbReference type="SAM" id="SignalP"/>
    </source>
</evidence>
<dbReference type="AlphaFoldDB" id="A0AAD6T591"/>
<feature type="signal peptide" evidence="2">
    <location>
        <begin position="1"/>
        <end position="25"/>
    </location>
</feature>
<dbReference type="EMBL" id="JARJCM010000034">
    <property type="protein sequence ID" value="KAJ7038043.1"/>
    <property type="molecule type" value="Genomic_DNA"/>
</dbReference>
<feature type="chain" id="PRO_5042252824" evidence="2">
    <location>
        <begin position="26"/>
        <end position="66"/>
    </location>
</feature>
<proteinExistence type="predicted"/>
<keyword evidence="1" id="KW-0812">Transmembrane</keyword>
<keyword evidence="1" id="KW-1133">Transmembrane helix</keyword>
<sequence>MQRTFLIFSLSCLLHLISFPTECIADLSFNIYKRLSFVLATLATVLAVSSSAVQHIPRLLKYTFRR</sequence>
<evidence type="ECO:0000256" key="1">
    <source>
        <dbReference type="SAM" id="Phobius"/>
    </source>
</evidence>
<protein>
    <submittedName>
        <fullName evidence="3">Uncharacterized protein</fullName>
    </submittedName>
</protein>
<comment type="caution">
    <text evidence="3">The sequence shown here is derived from an EMBL/GenBank/DDBJ whole genome shotgun (WGS) entry which is preliminary data.</text>
</comment>
<reference evidence="3" key="1">
    <citation type="submission" date="2023-03" db="EMBL/GenBank/DDBJ databases">
        <title>Massive genome expansion in bonnet fungi (Mycena s.s.) driven by repeated elements and novel gene families across ecological guilds.</title>
        <authorList>
            <consortium name="Lawrence Berkeley National Laboratory"/>
            <person name="Harder C.B."/>
            <person name="Miyauchi S."/>
            <person name="Viragh M."/>
            <person name="Kuo A."/>
            <person name="Thoen E."/>
            <person name="Andreopoulos B."/>
            <person name="Lu D."/>
            <person name="Skrede I."/>
            <person name="Drula E."/>
            <person name="Henrissat B."/>
            <person name="Morin E."/>
            <person name="Kohler A."/>
            <person name="Barry K."/>
            <person name="LaButti K."/>
            <person name="Morin E."/>
            <person name="Salamov A."/>
            <person name="Lipzen A."/>
            <person name="Mereny Z."/>
            <person name="Hegedus B."/>
            <person name="Baldrian P."/>
            <person name="Stursova M."/>
            <person name="Weitz H."/>
            <person name="Taylor A."/>
            <person name="Grigoriev I.V."/>
            <person name="Nagy L.G."/>
            <person name="Martin F."/>
            <person name="Kauserud H."/>
        </authorList>
    </citation>
    <scope>NUCLEOTIDE SEQUENCE</scope>
    <source>
        <strain evidence="3">CBHHK200</strain>
    </source>
</reference>
<accession>A0AAD6T591</accession>
<keyword evidence="4" id="KW-1185">Reference proteome</keyword>
<keyword evidence="1" id="KW-0472">Membrane</keyword>
<keyword evidence="2" id="KW-0732">Signal</keyword>